<feature type="compositionally biased region" description="Basic and acidic residues" evidence="4">
    <location>
        <begin position="29"/>
        <end position="41"/>
    </location>
</feature>
<accession>A0ABS4DK06</accession>
<comment type="caution">
    <text evidence="6">The sequence shown here is derived from an EMBL/GenBank/DDBJ whole genome shotgun (WGS) entry which is preliminary data.</text>
</comment>
<protein>
    <submittedName>
        <fullName evidence="6">Flagellar hook-length control protein FliK</fullName>
    </submittedName>
</protein>
<evidence type="ECO:0000256" key="3">
    <source>
        <dbReference type="ARBA" id="ARBA00022795"/>
    </source>
</evidence>
<dbReference type="InterPro" id="IPR038610">
    <property type="entry name" value="FliK-like_C_sf"/>
</dbReference>
<proteinExistence type="inferred from homology"/>
<keyword evidence="3" id="KW-1005">Bacterial flagellum biogenesis</keyword>
<keyword evidence="6" id="KW-0282">Flagellum</keyword>
<comment type="function">
    <text evidence="1">Controls the length of the flagellar hook.</text>
</comment>
<feature type="compositionally biased region" description="Basic and acidic residues" evidence="4">
    <location>
        <begin position="51"/>
        <end position="61"/>
    </location>
</feature>
<feature type="compositionally biased region" description="Low complexity" evidence="4">
    <location>
        <begin position="1"/>
        <end position="11"/>
    </location>
</feature>
<dbReference type="PANTHER" id="PTHR37533">
    <property type="entry name" value="FLAGELLAR HOOK-LENGTH CONTROL PROTEIN"/>
    <property type="match status" value="1"/>
</dbReference>
<dbReference type="EMBL" id="JAGJRS010000008">
    <property type="protein sequence ID" value="MBP1473384.1"/>
    <property type="molecule type" value="Genomic_DNA"/>
</dbReference>
<dbReference type="Pfam" id="PF02120">
    <property type="entry name" value="Flg_hook"/>
    <property type="match status" value="1"/>
</dbReference>
<evidence type="ECO:0000313" key="6">
    <source>
        <dbReference type="EMBL" id="MBP1473384.1"/>
    </source>
</evidence>
<dbReference type="CDD" id="cd17470">
    <property type="entry name" value="T3SS_Flik_C"/>
    <property type="match status" value="1"/>
</dbReference>
<sequence>MSATTAAVNPVQPTPPPARPAASPASGTDESRFDRHLDAARQQHGQAQDKPAQDDPRHEAATSEAPAKAQTQKPVEAPAKDEGDPDAAALAAAMLALIGQAAPAKPLTAAGMVAHAANKSVTAGTGAKTPAAMVLLANTAATTAAARTAINVEANALATMIAKPAEQKDAPIDPAQLGSLSANPMPAPEAATTVAPAHNLSVASPAGTPAFAQELGQHVVWLGLQDVKQARIRLHPEDLGAMDVKVSMNHDRVDVSFAVQHPAAVHAVQQTLPQLDALLAQHGLALGQADVGQRQQHGEGGRGGEAGGAIGEIEAEPAVMASMPVAALGMLDTFA</sequence>
<reference evidence="6 7" key="1">
    <citation type="submission" date="2021-04" db="EMBL/GenBank/DDBJ databases">
        <authorList>
            <person name="Huq M.A."/>
        </authorList>
    </citation>
    <scope>NUCLEOTIDE SEQUENCE [LARGE SCALE GENOMIC DNA]</scope>
    <source>
        <strain evidence="6 7">MAH-13</strain>
    </source>
</reference>
<dbReference type="PRINTS" id="PR01007">
    <property type="entry name" value="FLGHOOKFLIK"/>
</dbReference>
<dbReference type="InterPro" id="IPR052563">
    <property type="entry name" value="FliK"/>
</dbReference>
<dbReference type="InterPro" id="IPR001635">
    <property type="entry name" value="Flag_hook_Flik"/>
</dbReference>
<dbReference type="Proteomes" id="UP000823790">
    <property type="component" value="Unassembled WGS sequence"/>
</dbReference>
<evidence type="ECO:0000256" key="4">
    <source>
        <dbReference type="SAM" id="MobiDB-lite"/>
    </source>
</evidence>
<dbReference type="Gene3D" id="3.30.750.140">
    <property type="match status" value="1"/>
</dbReference>
<comment type="similarity">
    <text evidence="2">Belongs to the FliK family.</text>
</comment>
<keyword evidence="7" id="KW-1185">Reference proteome</keyword>
<organism evidence="6 7">
    <name type="scientific">Frateuria flava</name>
    <dbReference type="NCBI Taxonomy" id="2821489"/>
    <lineage>
        <taxon>Bacteria</taxon>
        <taxon>Pseudomonadati</taxon>
        <taxon>Pseudomonadota</taxon>
        <taxon>Gammaproteobacteria</taxon>
        <taxon>Lysobacterales</taxon>
        <taxon>Rhodanobacteraceae</taxon>
        <taxon>Frateuria</taxon>
    </lineage>
</organism>
<evidence type="ECO:0000313" key="7">
    <source>
        <dbReference type="Proteomes" id="UP000823790"/>
    </source>
</evidence>
<dbReference type="RefSeq" id="WP_209615942.1">
    <property type="nucleotide sequence ID" value="NZ_JAGJRS010000008.1"/>
</dbReference>
<dbReference type="PANTHER" id="PTHR37533:SF2">
    <property type="entry name" value="FLAGELLAR HOOK-LENGTH CONTROL PROTEIN"/>
    <property type="match status" value="1"/>
</dbReference>
<evidence type="ECO:0000256" key="2">
    <source>
        <dbReference type="ARBA" id="ARBA00009149"/>
    </source>
</evidence>
<feature type="domain" description="Flagellar hook-length control protein-like C-terminal" evidence="5">
    <location>
        <begin position="220"/>
        <end position="298"/>
    </location>
</feature>
<gene>
    <name evidence="6" type="ORF">J7I44_03685</name>
</gene>
<name>A0ABS4DK06_9GAMM</name>
<feature type="region of interest" description="Disordered" evidence="4">
    <location>
        <begin position="1"/>
        <end position="84"/>
    </location>
</feature>
<evidence type="ECO:0000256" key="1">
    <source>
        <dbReference type="ARBA" id="ARBA00003944"/>
    </source>
</evidence>
<keyword evidence="6" id="KW-0969">Cilium</keyword>
<evidence type="ECO:0000259" key="5">
    <source>
        <dbReference type="Pfam" id="PF02120"/>
    </source>
</evidence>
<keyword evidence="6" id="KW-0966">Cell projection</keyword>
<dbReference type="InterPro" id="IPR021136">
    <property type="entry name" value="Flagellar_hook_control-like_C"/>
</dbReference>